<dbReference type="EMBL" id="PIQA01000003">
    <property type="protein sequence ID" value="RUO66771.1"/>
    <property type="molecule type" value="Genomic_DNA"/>
</dbReference>
<dbReference type="Proteomes" id="UP000288361">
    <property type="component" value="Unassembled WGS sequence"/>
</dbReference>
<keyword evidence="1" id="KW-1133">Transmembrane helix</keyword>
<evidence type="ECO:0000256" key="1">
    <source>
        <dbReference type="SAM" id="Phobius"/>
    </source>
</evidence>
<evidence type="ECO:0000313" key="2">
    <source>
        <dbReference type="EMBL" id="RUO66771.1"/>
    </source>
</evidence>
<sequence length="126" mass="14052">MIRKKHPDVLRVVEYVLDKASQNETFSVQSATNSKELNGISRYHLARIMRDICLDPEDDGSLARYTTVDNNNTDNIFCHWQLNANAYFSYLSYKSVQTAKIALWVSSAALAVAIAGLAFNSIGAFS</sequence>
<dbReference type="RefSeq" id="WP_126751917.1">
    <property type="nucleotide sequence ID" value="NZ_JBHUMT010000013.1"/>
</dbReference>
<dbReference type="AlphaFoldDB" id="A0A432YTZ4"/>
<evidence type="ECO:0000313" key="3">
    <source>
        <dbReference type="Proteomes" id="UP000288361"/>
    </source>
</evidence>
<keyword evidence="1" id="KW-0812">Transmembrane</keyword>
<reference evidence="2 3" key="1">
    <citation type="journal article" date="2011" name="Front. Microbiol.">
        <title>Genomic signatures of strain selection and enhancement in Bacillus atrophaeus var. globigii, a historical biowarfare simulant.</title>
        <authorList>
            <person name="Gibbons H.S."/>
            <person name="Broomall S.M."/>
            <person name="McNew L.A."/>
            <person name="Daligault H."/>
            <person name="Chapman C."/>
            <person name="Bruce D."/>
            <person name="Karavis M."/>
            <person name="Krepps M."/>
            <person name="McGregor P.A."/>
            <person name="Hong C."/>
            <person name="Park K.H."/>
            <person name="Akmal A."/>
            <person name="Feldman A."/>
            <person name="Lin J.S."/>
            <person name="Chang W.E."/>
            <person name="Higgs B.W."/>
            <person name="Demirev P."/>
            <person name="Lindquist J."/>
            <person name="Liem A."/>
            <person name="Fochler E."/>
            <person name="Read T.D."/>
            <person name="Tapia R."/>
            <person name="Johnson S."/>
            <person name="Bishop-Lilly K.A."/>
            <person name="Detter C."/>
            <person name="Han C."/>
            <person name="Sozhamannan S."/>
            <person name="Rosenzweig C.N."/>
            <person name="Skowronski E.W."/>
        </authorList>
    </citation>
    <scope>NUCLEOTIDE SEQUENCE [LARGE SCALE GENOMIC DNA]</scope>
    <source>
        <strain evidence="2 3">TPS4-2</strain>
    </source>
</reference>
<accession>A0A432YTZ4</accession>
<proteinExistence type="predicted"/>
<comment type="caution">
    <text evidence="2">The sequence shown here is derived from an EMBL/GenBank/DDBJ whole genome shotgun (WGS) entry which is preliminary data.</text>
</comment>
<protein>
    <submittedName>
        <fullName evidence="2">Uncharacterized protein</fullName>
    </submittedName>
</protein>
<keyword evidence="1" id="KW-0472">Membrane</keyword>
<feature type="transmembrane region" description="Helical" evidence="1">
    <location>
        <begin position="101"/>
        <end position="125"/>
    </location>
</feature>
<gene>
    <name evidence="2" type="ORF">CWI73_05695</name>
</gene>
<organism evidence="2 3">
    <name type="scientific">Idiomarina piscisalsi</name>
    <dbReference type="NCBI Taxonomy" id="1096243"/>
    <lineage>
        <taxon>Bacteria</taxon>
        <taxon>Pseudomonadati</taxon>
        <taxon>Pseudomonadota</taxon>
        <taxon>Gammaproteobacteria</taxon>
        <taxon>Alteromonadales</taxon>
        <taxon>Idiomarinaceae</taxon>
        <taxon>Idiomarina</taxon>
    </lineage>
</organism>
<name>A0A432YTZ4_9GAMM</name>